<dbReference type="EMBL" id="KV441471">
    <property type="protein sequence ID" value="OAG24760.1"/>
    <property type="molecule type" value="Genomic_DNA"/>
</dbReference>
<dbReference type="AlphaFoldDB" id="A0A177E026"/>
<name>A0A177E026_ALTAL</name>
<proteinExistence type="predicted"/>
<dbReference type="VEuPathDB" id="FungiDB:CC77DRAFT_1091657"/>
<dbReference type="OMA" id="TRADYSI"/>
<dbReference type="Proteomes" id="UP000077248">
    <property type="component" value="Unassembled WGS sequence"/>
</dbReference>
<evidence type="ECO:0000313" key="3">
    <source>
        <dbReference type="Proteomes" id="UP000077248"/>
    </source>
</evidence>
<accession>A0A177E026</accession>
<gene>
    <name evidence="2" type="ORF">CC77DRAFT_1091657</name>
</gene>
<dbReference type="GeneID" id="29115171"/>
<sequence>MSFFTNMLQGFTSTAPIRTNSPPHTSGNVIPSQIDDEDWEIVNPHEAGVSYYDRVTLLLGPRQETRHQILLVDIPKFSKLLNKLKMHAPLRRTIHLSFIDLSMVKLYLNSQSISADAMAIELSWIDIIKLAATANTFQDTVIEDRALAALTQKATVALSPGNAVSLFKEEDFAFAYTYHTETGNRDKLIRTLRDVQQMDERESDIPVVKLPKARDVKPKPEEVKQKVSDTKYSKSVLKDKGLSAAKKEGDDRVHPIRQPTVPPSIEALKRGDAKNFVWC</sequence>
<dbReference type="RefSeq" id="XP_018390181.1">
    <property type="nucleotide sequence ID" value="XM_018529577.1"/>
</dbReference>
<feature type="compositionally biased region" description="Basic and acidic residues" evidence="1">
    <location>
        <begin position="215"/>
        <end position="254"/>
    </location>
</feature>
<dbReference type="KEGG" id="aalt:CC77DRAFT_1091657"/>
<evidence type="ECO:0000256" key="1">
    <source>
        <dbReference type="SAM" id="MobiDB-lite"/>
    </source>
</evidence>
<keyword evidence="3" id="KW-1185">Reference proteome</keyword>
<organism evidence="2 3">
    <name type="scientific">Alternaria alternata</name>
    <name type="common">Alternaria rot fungus</name>
    <name type="synonym">Torula alternata</name>
    <dbReference type="NCBI Taxonomy" id="5599"/>
    <lineage>
        <taxon>Eukaryota</taxon>
        <taxon>Fungi</taxon>
        <taxon>Dikarya</taxon>
        <taxon>Ascomycota</taxon>
        <taxon>Pezizomycotina</taxon>
        <taxon>Dothideomycetes</taxon>
        <taxon>Pleosporomycetidae</taxon>
        <taxon>Pleosporales</taxon>
        <taxon>Pleosporineae</taxon>
        <taxon>Pleosporaceae</taxon>
        <taxon>Alternaria</taxon>
        <taxon>Alternaria sect. Alternaria</taxon>
        <taxon>Alternaria alternata complex</taxon>
    </lineage>
</organism>
<feature type="region of interest" description="Disordered" evidence="1">
    <location>
        <begin position="215"/>
        <end position="263"/>
    </location>
</feature>
<reference evidence="2 3" key="1">
    <citation type="submission" date="2016-05" db="EMBL/GenBank/DDBJ databases">
        <title>Comparative analysis of secretome profiles of manganese(II)-oxidizing ascomycete fungi.</title>
        <authorList>
            <consortium name="DOE Joint Genome Institute"/>
            <person name="Zeiner C.A."/>
            <person name="Purvine S.O."/>
            <person name="Zink E.M."/>
            <person name="Wu S."/>
            <person name="Pasa-Tolic L."/>
            <person name="Chaput D.L."/>
            <person name="Haridas S."/>
            <person name="Grigoriev I.V."/>
            <person name="Santelli C.M."/>
            <person name="Hansel C.M."/>
        </authorList>
    </citation>
    <scope>NUCLEOTIDE SEQUENCE [LARGE SCALE GENOMIC DNA]</scope>
    <source>
        <strain evidence="2 3">SRC1lrK2f</strain>
    </source>
</reference>
<evidence type="ECO:0000313" key="2">
    <source>
        <dbReference type="EMBL" id="OAG24760.1"/>
    </source>
</evidence>
<protein>
    <submittedName>
        <fullName evidence="2">Uncharacterized protein</fullName>
    </submittedName>
</protein>